<evidence type="ECO:0000256" key="2">
    <source>
        <dbReference type="SAM" id="SignalP"/>
    </source>
</evidence>
<dbReference type="AlphaFoldDB" id="A0A3P4AW40"/>
<sequence>MLARSAPFHRRAAALLAACAALWAGAASADDYPQQPIKLLVPSVPGSAPDVFARILAEPLSAGLGQRVVVENKPGAGGLIAMETLAKAQPDGYMLAIAHDGNMAINTIVYKQLPYRPLQDFSPVSLLGFNEFVLAANPALGVRNYAQFIAHARAQDGKATYGSAGVGSPNHLFMEQLMQAAGIRLAHVPYKGGPAAMQDLLGGQIDFMLVGLSPALPHIQSGKLAAVAVPQSARSRMLPGTPTVGESVPGFATRTWFGLYGPAKLPARIVDRLNQQVRQALGDPKVRERIAAQGMVAEAGAPAALAAMAEEDIRRYRQLAAAIDLQAN</sequence>
<dbReference type="SUPFAM" id="SSF53850">
    <property type="entry name" value="Periplasmic binding protein-like II"/>
    <property type="match status" value="1"/>
</dbReference>
<protein>
    <submittedName>
        <fullName evidence="3">Tripartite tricarboxylate transporter family receptor</fullName>
    </submittedName>
</protein>
<keyword evidence="3" id="KW-0675">Receptor</keyword>
<dbReference type="PIRSF" id="PIRSF017082">
    <property type="entry name" value="YflP"/>
    <property type="match status" value="1"/>
</dbReference>
<keyword evidence="4" id="KW-1185">Reference proteome</keyword>
<dbReference type="Gene3D" id="3.40.190.10">
    <property type="entry name" value="Periplasmic binding protein-like II"/>
    <property type="match status" value="1"/>
</dbReference>
<dbReference type="Pfam" id="PF03401">
    <property type="entry name" value="TctC"/>
    <property type="match status" value="1"/>
</dbReference>
<dbReference type="RefSeq" id="WP_124077463.1">
    <property type="nucleotide sequence ID" value="NZ_UWPJ01000005.1"/>
</dbReference>
<reference evidence="3 4" key="1">
    <citation type="submission" date="2018-10" db="EMBL/GenBank/DDBJ databases">
        <authorList>
            <person name="Criscuolo A."/>
        </authorList>
    </citation>
    <scope>NUCLEOTIDE SEQUENCE [LARGE SCALE GENOMIC DNA]</scope>
    <source>
        <strain evidence="3">DnA1</strain>
    </source>
</reference>
<evidence type="ECO:0000256" key="1">
    <source>
        <dbReference type="ARBA" id="ARBA00006987"/>
    </source>
</evidence>
<organism evidence="3 4">
    <name type="scientific">Pigmentiphaga humi</name>
    <dbReference type="NCBI Taxonomy" id="2478468"/>
    <lineage>
        <taxon>Bacteria</taxon>
        <taxon>Pseudomonadati</taxon>
        <taxon>Pseudomonadota</taxon>
        <taxon>Betaproteobacteria</taxon>
        <taxon>Burkholderiales</taxon>
        <taxon>Alcaligenaceae</taxon>
        <taxon>Pigmentiphaga</taxon>
    </lineage>
</organism>
<evidence type="ECO:0000313" key="3">
    <source>
        <dbReference type="EMBL" id="VCU68233.1"/>
    </source>
</evidence>
<accession>A0A3P4AW40</accession>
<name>A0A3P4AW40_9BURK</name>
<keyword evidence="2" id="KW-0732">Signal</keyword>
<dbReference type="InterPro" id="IPR005064">
    <property type="entry name" value="BUG"/>
</dbReference>
<dbReference type="InterPro" id="IPR042100">
    <property type="entry name" value="Bug_dom1"/>
</dbReference>
<dbReference type="OrthoDB" id="8858091at2"/>
<dbReference type="PANTHER" id="PTHR42928:SF5">
    <property type="entry name" value="BLR1237 PROTEIN"/>
    <property type="match status" value="1"/>
</dbReference>
<dbReference type="Gene3D" id="3.40.190.150">
    <property type="entry name" value="Bordetella uptake gene, domain 1"/>
    <property type="match status" value="1"/>
</dbReference>
<evidence type="ECO:0000313" key="4">
    <source>
        <dbReference type="Proteomes" id="UP000277294"/>
    </source>
</evidence>
<proteinExistence type="inferred from homology"/>
<comment type="similarity">
    <text evidence="1">Belongs to the UPF0065 (bug) family.</text>
</comment>
<gene>
    <name evidence="3" type="ORF">PIGHUM_00283</name>
</gene>
<feature type="signal peptide" evidence="2">
    <location>
        <begin position="1"/>
        <end position="29"/>
    </location>
</feature>
<dbReference type="EMBL" id="UWPJ01000005">
    <property type="protein sequence ID" value="VCU68233.1"/>
    <property type="molecule type" value="Genomic_DNA"/>
</dbReference>
<dbReference type="Proteomes" id="UP000277294">
    <property type="component" value="Unassembled WGS sequence"/>
</dbReference>
<dbReference type="PANTHER" id="PTHR42928">
    <property type="entry name" value="TRICARBOXYLATE-BINDING PROTEIN"/>
    <property type="match status" value="1"/>
</dbReference>
<feature type="chain" id="PRO_5017969837" evidence="2">
    <location>
        <begin position="30"/>
        <end position="328"/>
    </location>
</feature>